<proteinExistence type="inferred from homology"/>
<feature type="compositionally biased region" description="Acidic residues" evidence="1">
    <location>
        <begin position="180"/>
        <end position="193"/>
    </location>
</feature>
<dbReference type="InterPro" id="IPR020053">
    <property type="entry name" value="Ribosome-bd_factorA_CS"/>
</dbReference>
<dbReference type="NCBIfam" id="TIGR00082">
    <property type="entry name" value="rbfA"/>
    <property type="match status" value="1"/>
</dbReference>
<dbReference type="GO" id="GO:0006364">
    <property type="term" value="P:rRNA processing"/>
    <property type="evidence" value="ECO:0007669"/>
    <property type="project" value="InterPro"/>
</dbReference>
<protein>
    <submittedName>
        <fullName evidence="2">Ribosome-binding factor A</fullName>
    </submittedName>
</protein>
<dbReference type="SUPFAM" id="SSF89919">
    <property type="entry name" value="Ribosome-binding factor A, RbfA"/>
    <property type="match status" value="1"/>
</dbReference>
<evidence type="ECO:0000313" key="2">
    <source>
        <dbReference type="EMBL" id="KAE8725599.1"/>
    </source>
</evidence>
<dbReference type="PANTHER" id="PTHR33515:SF1">
    <property type="entry name" value="RIBOSOME-BINDING FACTOR A, CHLOROPLASTIC-RELATED"/>
    <property type="match status" value="1"/>
</dbReference>
<gene>
    <name evidence="2" type="ORF">F3Y22_tig00008386pilonHSYRG00083</name>
</gene>
<dbReference type="InterPro" id="IPR000238">
    <property type="entry name" value="RbfA"/>
</dbReference>
<dbReference type="Gene3D" id="3.30.300.20">
    <property type="match status" value="1"/>
</dbReference>
<dbReference type="Proteomes" id="UP000436088">
    <property type="component" value="Unassembled WGS sequence"/>
</dbReference>
<accession>A0A6A3CEN1</accession>
<dbReference type="InterPro" id="IPR023799">
    <property type="entry name" value="RbfA_dom_sf"/>
</dbReference>
<dbReference type="InterPro" id="IPR015946">
    <property type="entry name" value="KH_dom-like_a/b"/>
</dbReference>
<feature type="region of interest" description="Disordered" evidence="1">
    <location>
        <begin position="179"/>
        <end position="216"/>
    </location>
</feature>
<evidence type="ECO:0000256" key="1">
    <source>
        <dbReference type="SAM" id="MobiDB-lite"/>
    </source>
</evidence>
<dbReference type="EMBL" id="VEPZ02000412">
    <property type="protein sequence ID" value="KAE8725599.1"/>
    <property type="molecule type" value="Genomic_DNA"/>
</dbReference>
<name>A0A6A3CEN1_HIBSY</name>
<dbReference type="HAMAP" id="MF_00003">
    <property type="entry name" value="RbfA"/>
    <property type="match status" value="1"/>
</dbReference>
<dbReference type="Pfam" id="PF02033">
    <property type="entry name" value="RBFA"/>
    <property type="match status" value="1"/>
</dbReference>
<organism evidence="2 3">
    <name type="scientific">Hibiscus syriacus</name>
    <name type="common">Rose of Sharon</name>
    <dbReference type="NCBI Taxonomy" id="106335"/>
    <lineage>
        <taxon>Eukaryota</taxon>
        <taxon>Viridiplantae</taxon>
        <taxon>Streptophyta</taxon>
        <taxon>Embryophyta</taxon>
        <taxon>Tracheophyta</taxon>
        <taxon>Spermatophyta</taxon>
        <taxon>Magnoliopsida</taxon>
        <taxon>eudicotyledons</taxon>
        <taxon>Gunneridae</taxon>
        <taxon>Pentapetalae</taxon>
        <taxon>rosids</taxon>
        <taxon>malvids</taxon>
        <taxon>Malvales</taxon>
        <taxon>Malvaceae</taxon>
        <taxon>Malvoideae</taxon>
        <taxon>Hibiscus</taxon>
    </lineage>
</organism>
<dbReference type="AlphaFoldDB" id="A0A6A3CEN1"/>
<dbReference type="FunFam" id="3.30.300.20:FF:000014">
    <property type="entry name" value="probable ribosome-binding factor A, chloroplastic"/>
    <property type="match status" value="1"/>
</dbReference>
<evidence type="ECO:0000313" key="3">
    <source>
        <dbReference type="Proteomes" id="UP000436088"/>
    </source>
</evidence>
<sequence length="216" mass="24415">MSHVLLHHLVPITIVHLKSCSFPTPKPTAYIHLRTNPSTGATIKCMANPRRVKMVAKQIRRELSDMLLTDKVLQFAVLPEAALGADRYLSSLTTISDVEVSADLQVVKVYVSVFGDERGKDVAVAGLKSKAKYVRSELGRRMKLRITPEIRFIEDESLERGSRVIAILDKIKEEKKTAVYEDEEEEAAAEEVESMSSRDDRDWEDDDPDEDIIYVK</sequence>
<dbReference type="OrthoDB" id="2015319at2759"/>
<comment type="caution">
    <text evidence="2">The sequence shown here is derived from an EMBL/GenBank/DDBJ whole genome shotgun (WGS) entry which is preliminary data.</text>
</comment>
<keyword evidence="3" id="KW-1185">Reference proteome</keyword>
<reference evidence="2" key="1">
    <citation type="submission" date="2019-09" db="EMBL/GenBank/DDBJ databases">
        <title>Draft genome information of white flower Hibiscus syriacus.</title>
        <authorList>
            <person name="Kim Y.-M."/>
        </authorList>
    </citation>
    <scope>NUCLEOTIDE SEQUENCE [LARGE SCALE GENOMIC DNA]</scope>
    <source>
        <strain evidence="2">YM2019G1</strain>
    </source>
</reference>
<dbReference type="GO" id="GO:0043024">
    <property type="term" value="F:ribosomal small subunit binding"/>
    <property type="evidence" value="ECO:0007669"/>
    <property type="project" value="TreeGrafter"/>
</dbReference>
<dbReference type="PROSITE" id="PS01319">
    <property type="entry name" value="RBFA"/>
    <property type="match status" value="1"/>
</dbReference>
<feature type="compositionally biased region" description="Acidic residues" evidence="1">
    <location>
        <begin position="202"/>
        <end position="216"/>
    </location>
</feature>
<dbReference type="PANTHER" id="PTHR33515">
    <property type="entry name" value="RIBOSOME-BINDING FACTOR A, CHLOROPLASTIC-RELATED"/>
    <property type="match status" value="1"/>
</dbReference>